<dbReference type="AlphaFoldDB" id="A0A0R0I594"/>
<evidence type="ECO:0000313" key="3">
    <source>
        <dbReference type="Proteomes" id="UP000008827"/>
    </source>
</evidence>
<reference evidence="1" key="3">
    <citation type="submission" date="2018-07" db="EMBL/GenBank/DDBJ databases">
        <title>WGS assembly of Glycine max.</title>
        <authorList>
            <person name="Schmutz J."/>
            <person name="Cannon S."/>
            <person name="Schlueter J."/>
            <person name="Ma J."/>
            <person name="Mitros T."/>
            <person name="Nelson W."/>
            <person name="Hyten D."/>
            <person name="Song Q."/>
            <person name="Thelen J."/>
            <person name="Cheng J."/>
            <person name="Xu D."/>
            <person name="Hellsten U."/>
            <person name="May G."/>
            <person name="Yu Y."/>
            <person name="Sakurai T."/>
            <person name="Umezawa T."/>
            <person name="Bhattacharyya M."/>
            <person name="Sandhu D."/>
            <person name="Valliyodan B."/>
            <person name="Lindquist E."/>
            <person name="Peto M."/>
            <person name="Grant D."/>
            <person name="Shu S."/>
            <person name="Goodstein D."/>
            <person name="Barry K."/>
            <person name="Futrell-Griggs M."/>
            <person name="Abernathy B."/>
            <person name="Du J."/>
            <person name="Tian Z."/>
            <person name="Zhu L."/>
            <person name="Gill N."/>
            <person name="Joshi T."/>
            <person name="Libault M."/>
            <person name="Sethuraman A."/>
            <person name="Zhang X."/>
            <person name="Shinozaki K."/>
            <person name="Nguyen H."/>
            <person name="Wing R."/>
            <person name="Cregan P."/>
            <person name="Specht J."/>
            <person name="Grimwood J."/>
            <person name="Rokhsar D."/>
            <person name="Stacey G."/>
            <person name="Shoemaker R."/>
            <person name="Jackson S."/>
        </authorList>
    </citation>
    <scope>NUCLEOTIDE SEQUENCE</scope>
    <source>
        <tissue evidence="1">Callus</tissue>
    </source>
</reference>
<evidence type="ECO:0000313" key="1">
    <source>
        <dbReference type="EMBL" id="KRH37594.1"/>
    </source>
</evidence>
<name>A0A0R0I594_SOYBN</name>
<dbReference type="PaxDb" id="3847-GLYMA09G08930.1"/>
<reference evidence="1 2" key="1">
    <citation type="journal article" date="2010" name="Nature">
        <title>Genome sequence of the palaeopolyploid soybean.</title>
        <authorList>
            <person name="Schmutz J."/>
            <person name="Cannon S.B."/>
            <person name="Schlueter J."/>
            <person name="Ma J."/>
            <person name="Mitros T."/>
            <person name="Nelson W."/>
            <person name="Hyten D.L."/>
            <person name="Song Q."/>
            <person name="Thelen J.J."/>
            <person name="Cheng J."/>
            <person name="Xu D."/>
            <person name="Hellsten U."/>
            <person name="May G.D."/>
            <person name="Yu Y."/>
            <person name="Sakurai T."/>
            <person name="Umezawa T."/>
            <person name="Bhattacharyya M.K."/>
            <person name="Sandhu D."/>
            <person name="Valliyodan B."/>
            <person name="Lindquist E."/>
            <person name="Peto M."/>
            <person name="Grant D."/>
            <person name="Shu S."/>
            <person name="Goodstein D."/>
            <person name="Barry K."/>
            <person name="Futrell-Griggs M."/>
            <person name="Abernathy B."/>
            <person name="Du J."/>
            <person name="Tian Z."/>
            <person name="Zhu L."/>
            <person name="Gill N."/>
            <person name="Joshi T."/>
            <person name="Libault M."/>
            <person name="Sethuraman A."/>
            <person name="Zhang X.-C."/>
            <person name="Shinozaki K."/>
            <person name="Nguyen H.T."/>
            <person name="Wing R.A."/>
            <person name="Cregan P."/>
            <person name="Specht J."/>
            <person name="Grimwood J."/>
            <person name="Rokhsar D."/>
            <person name="Stacey G."/>
            <person name="Shoemaker R.C."/>
            <person name="Jackson S.A."/>
        </authorList>
    </citation>
    <scope>NUCLEOTIDE SEQUENCE</scope>
    <source>
        <strain evidence="2">cv. Williams 82</strain>
        <tissue evidence="1">Callus</tissue>
    </source>
</reference>
<proteinExistence type="predicted"/>
<protein>
    <submittedName>
        <fullName evidence="1 2">Uncharacterized protein</fullName>
    </submittedName>
</protein>
<dbReference type="Proteomes" id="UP000008827">
    <property type="component" value="Chromosome 9"/>
</dbReference>
<accession>A0A0R0I594</accession>
<sequence length="182" mass="20876">MLDSKNLLWKLENFNWLRYLPYLALTTYNGKGLNTIHILGEVSYNVIVNGNLNNFVVGCLLEVAQELRLRKKTYYILVKQLGEDDSRTPDSQNWMNTFKMRELQGQALNAASAQKAIDILKTVSIANDYVFLACILSSVPVERWKLTNAILSQILFSENKRKVQKESDNKKGIGAETQWKLF</sequence>
<dbReference type="EnsemblPlants" id="KRH37594">
    <property type="protein sequence ID" value="KRH37594"/>
    <property type="gene ID" value="GLYMA_09G076300"/>
</dbReference>
<dbReference type="InParanoid" id="A0A0R0I594"/>
<keyword evidence="3" id="KW-1185">Reference proteome</keyword>
<gene>
    <name evidence="1" type="ORF">GLYMA_09G076300</name>
</gene>
<dbReference type="Gramene" id="KRH37594">
    <property type="protein sequence ID" value="KRH37594"/>
    <property type="gene ID" value="GLYMA_09G076300"/>
</dbReference>
<dbReference type="EMBL" id="CM000842">
    <property type="protein sequence ID" value="KRH37594.1"/>
    <property type="molecule type" value="Genomic_DNA"/>
</dbReference>
<evidence type="ECO:0000313" key="2">
    <source>
        <dbReference type="EnsemblPlants" id="KRH37594"/>
    </source>
</evidence>
<reference evidence="2" key="2">
    <citation type="submission" date="2018-02" db="UniProtKB">
        <authorList>
            <consortium name="EnsemblPlants"/>
        </authorList>
    </citation>
    <scope>IDENTIFICATION</scope>
    <source>
        <strain evidence="2">Williams 82</strain>
    </source>
</reference>
<dbReference type="STRING" id="3847.A0A0R0I594"/>
<organism evidence="1">
    <name type="scientific">Glycine max</name>
    <name type="common">Soybean</name>
    <name type="synonym">Glycine hispida</name>
    <dbReference type="NCBI Taxonomy" id="3847"/>
    <lineage>
        <taxon>Eukaryota</taxon>
        <taxon>Viridiplantae</taxon>
        <taxon>Streptophyta</taxon>
        <taxon>Embryophyta</taxon>
        <taxon>Tracheophyta</taxon>
        <taxon>Spermatophyta</taxon>
        <taxon>Magnoliopsida</taxon>
        <taxon>eudicotyledons</taxon>
        <taxon>Gunneridae</taxon>
        <taxon>Pentapetalae</taxon>
        <taxon>rosids</taxon>
        <taxon>fabids</taxon>
        <taxon>Fabales</taxon>
        <taxon>Fabaceae</taxon>
        <taxon>Papilionoideae</taxon>
        <taxon>50 kb inversion clade</taxon>
        <taxon>NPAAA clade</taxon>
        <taxon>indigoferoid/millettioid clade</taxon>
        <taxon>Phaseoleae</taxon>
        <taxon>Glycine</taxon>
        <taxon>Glycine subgen. Soja</taxon>
    </lineage>
</organism>